<dbReference type="SUPFAM" id="SSF57701">
    <property type="entry name" value="Zn2/Cys6 DNA-binding domain"/>
    <property type="match status" value="1"/>
</dbReference>
<dbReference type="Pfam" id="PF00172">
    <property type="entry name" value="Zn_clus"/>
    <property type="match status" value="1"/>
</dbReference>
<evidence type="ECO:0000259" key="7">
    <source>
        <dbReference type="PROSITE" id="PS50048"/>
    </source>
</evidence>
<keyword evidence="4" id="KW-0804">Transcription</keyword>
<dbReference type="EMBL" id="NPHW01002524">
    <property type="protein sequence ID" value="OXV11284.1"/>
    <property type="molecule type" value="Genomic_DNA"/>
</dbReference>
<dbReference type="PANTHER" id="PTHR37534">
    <property type="entry name" value="TRANSCRIPTIONAL ACTIVATOR PROTEIN UGA3"/>
    <property type="match status" value="1"/>
</dbReference>
<evidence type="ECO:0000313" key="8">
    <source>
        <dbReference type="EMBL" id="OXV11284.1"/>
    </source>
</evidence>
<feature type="compositionally biased region" description="Polar residues" evidence="6">
    <location>
        <begin position="150"/>
        <end position="168"/>
    </location>
</feature>
<protein>
    <recommendedName>
        <fullName evidence="7">Zn(2)-C6 fungal-type domain-containing protein</fullName>
    </recommendedName>
</protein>
<evidence type="ECO:0000313" key="9">
    <source>
        <dbReference type="Proteomes" id="UP000243515"/>
    </source>
</evidence>
<feature type="compositionally biased region" description="Polar residues" evidence="6">
    <location>
        <begin position="184"/>
        <end position="194"/>
    </location>
</feature>
<feature type="domain" description="Zn(2)-C6 fungal-type" evidence="7">
    <location>
        <begin position="19"/>
        <end position="58"/>
    </location>
</feature>
<sequence length="824" mass="91272">MPRPRKPGAPEPKRRSRKGCWPCKARKVKCIEELRPFCSGEEKPACMNCMRLGEACDYSIRLNWEGRVKKKPATESTNPPSSAGRTSMMSMTGTILFSHQTPSQLSPAPRAPPPGATTATTTTTLQFSVSTPRMWAPELSRPLSQGVGDAQTQHSPVTPISLFDSPSINGDYGSEKSPAPSIEHQASTATSPSERAQPPSKPVQEVLSQYEIPPVPLSQVASSPSSPSDTLLSPGIGPLTALSFESHSVSQPTSFLRQSGSGPTTTAPASSPRETQEHSAPLGKRARSSTYAAHSSVFHAQDLGAPRKGSASTISDIPYTPSGPTISRMSVNSLLSPDFHHEHGRNGDTVLGFNAERPPTGGSIEYGLDHGTPDQDVNDHQDAGPRVRIFDRISLDRQMGAEARGSEVAPEDPERKTLLTAGGYYATHVPIRIPRKLSPLPRALLENPINLMYFHHFLNHTARLLVPHDCVENPFRSVMPSMAIEDPNLLNLMLAYSASHRARFLRHPEPSNRIALWVHDVFPALRHALDDPQKHITDSHLATAIMLLSLEIVSPGAFGVEASWQTYLSLARDLFRARQDQCLIRPEDERARFLTRWLAYLDVFGSLSCRFTDPPLFDDPYWPSNEDDEFRVDCFTGFTPRTGLYLARLSRLTNSCDNERFDKSGQFRRHWTPSPPIISEAHELLRDMHCSQQRGHTRGTHHTEQENLEMSATDRAFHWAAVLHAYRRVLCKAPDSDVATAVGQLIDALGEIPPGSSTEVSILFPLFTAGCEARDSCQRSVIVDRVKNFEAEGLRQIRDARWLMERCWKTDLPWIVSARKEFLG</sequence>
<evidence type="ECO:0000256" key="2">
    <source>
        <dbReference type="ARBA" id="ARBA00023015"/>
    </source>
</evidence>
<feature type="region of interest" description="Disordered" evidence="6">
    <location>
        <begin position="100"/>
        <end position="204"/>
    </location>
</feature>
<dbReference type="CDD" id="cd12148">
    <property type="entry name" value="fungal_TF_MHR"/>
    <property type="match status" value="1"/>
</dbReference>
<keyword evidence="9" id="KW-1185">Reference proteome</keyword>
<feature type="region of interest" description="Disordered" evidence="6">
    <location>
        <begin position="250"/>
        <end position="319"/>
    </location>
</feature>
<keyword evidence="5" id="KW-0539">Nucleus</keyword>
<dbReference type="Pfam" id="PF11951">
    <property type="entry name" value="Fungal_trans_2"/>
    <property type="match status" value="1"/>
</dbReference>
<dbReference type="Proteomes" id="UP000243515">
    <property type="component" value="Unassembled WGS sequence"/>
</dbReference>
<dbReference type="SMART" id="SM00066">
    <property type="entry name" value="GAL4"/>
    <property type="match status" value="1"/>
</dbReference>
<gene>
    <name evidence="8" type="ORF">Egran_00956</name>
</gene>
<keyword evidence="3" id="KW-0238">DNA-binding</keyword>
<evidence type="ECO:0000256" key="1">
    <source>
        <dbReference type="ARBA" id="ARBA00004123"/>
    </source>
</evidence>
<dbReference type="InterPro" id="IPR036864">
    <property type="entry name" value="Zn2-C6_fun-type_DNA-bd_sf"/>
</dbReference>
<feature type="compositionally biased region" description="Polar residues" evidence="6">
    <location>
        <begin position="250"/>
        <end position="273"/>
    </location>
</feature>
<reference evidence="8 9" key="1">
    <citation type="journal article" date="2015" name="Environ. Microbiol.">
        <title>Metagenome sequence of Elaphomyces granulatus from sporocarp tissue reveals Ascomycota ectomycorrhizal fingerprints of genome expansion and a Proteobacteria-rich microbiome.</title>
        <authorList>
            <person name="Quandt C.A."/>
            <person name="Kohler A."/>
            <person name="Hesse C.N."/>
            <person name="Sharpton T.J."/>
            <person name="Martin F."/>
            <person name="Spatafora J.W."/>
        </authorList>
    </citation>
    <scope>NUCLEOTIDE SEQUENCE [LARGE SCALE GENOMIC DNA]</scope>
    <source>
        <strain evidence="8 9">OSC145934</strain>
    </source>
</reference>
<name>A0A232M4T2_9EURO</name>
<evidence type="ECO:0000256" key="6">
    <source>
        <dbReference type="SAM" id="MobiDB-lite"/>
    </source>
</evidence>
<dbReference type="GO" id="GO:0045944">
    <property type="term" value="P:positive regulation of transcription by RNA polymerase II"/>
    <property type="evidence" value="ECO:0007669"/>
    <property type="project" value="TreeGrafter"/>
</dbReference>
<dbReference type="InterPro" id="IPR021858">
    <property type="entry name" value="Fun_TF"/>
</dbReference>
<accession>A0A232M4T2</accession>
<comment type="subcellular location">
    <subcellularLocation>
        <location evidence="1">Nucleus</location>
    </subcellularLocation>
</comment>
<dbReference type="GO" id="GO:0008270">
    <property type="term" value="F:zinc ion binding"/>
    <property type="evidence" value="ECO:0007669"/>
    <property type="project" value="InterPro"/>
</dbReference>
<dbReference type="GO" id="GO:0005634">
    <property type="term" value="C:nucleus"/>
    <property type="evidence" value="ECO:0007669"/>
    <property type="project" value="UniProtKB-SubCell"/>
</dbReference>
<comment type="caution">
    <text evidence="8">The sequence shown here is derived from an EMBL/GenBank/DDBJ whole genome shotgun (WGS) entry which is preliminary data.</text>
</comment>
<proteinExistence type="predicted"/>
<dbReference type="InterPro" id="IPR001138">
    <property type="entry name" value="Zn2Cys6_DnaBD"/>
</dbReference>
<dbReference type="PROSITE" id="PS50048">
    <property type="entry name" value="ZN2_CY6_FUNGAL_2"/>
    <property type="match status" value="1"/>
</dbReference>
<dbReference type="OrthoDB" id="5229455at2759"/>
<evidence type="ECO:0000256" key="4">
    <source>
        <dbReference type="ARBA" id="ARBA00023163"/>
    </source>
</evidence>
<evidence type="ECO:0000256" key="5">
    <source>
        <dbReference type="ARBA" id="ARBA00023242"/>
    </source>
</evidence>
<organism evidence="8 9">
    <name type="scientific">Elaphomyces granulatus</name>
    <dbReference type="NCBI Taxonomy" id="519963"/>
    <lineage>
        <taxon>Eukaryota</taxon>
        <taxon>Fungi</taxon>
        <taxon>Dikarya</taxon>
        <taxon>Ascomycota</taxon>
        <taxon>Pezizomycotina</taxon>
        <taxon>Eurotiomycetes</taxon>
        <taxon>Eurotiomycetidae</taxon>
        <taxon>Eurotiales</taxon>
        <taxon>Elaphomycetaceae</taxon>
        <taxon>Elaphomyces</taxon>
    </lineage>
</organism>
<dbReference type="Gene3D" id="4.10.240.10">
    <property type="entry name" value="Zn(2)-C6 fungal-type DNA-binding domain"/>
    <property type="match status" value="1"/>
</dbReference>
<dbReference type="AlphaFoldDB" id="A0A232M4T2"/>
<dbReference type="GO" id="GO:0000976">
    <property type="term" value="F:transcription cis-regulatory region binding"/>
    <property type="evidence" value="ECO:0007669"/>
    <property type="project" value="TreeGrafter"/>
</dbReference>
<keyword evidence="2" id="KW-0805">Transcription regulation</keyword>
<evidence type="ECO:0000256" key="3">
    <source>
        <dbReference type="ARBA" id="ARBA00023125"/>
    </source>
</evidence>
<dbReference type="PANTHER" id="PTHR37534:SF43">
    <property type="entry name" value="FINGER DOMAIN PROTEIN, PUTATIVE (AFU_ORTHOLOGUE AFUA_1G01850)-RELATED"/>
    <property type="match status" value="1"/>
</dbReference>
<dbReference type="GO" id="GO:0000981">
    <property type="term" value="F:DNA-binding transcription factor activity, RNA polymerase II-specific"/>
    <property type="evidence" value="ECO:0007669"/>
    <property type="project" value="InterPro"/>
</dbReference>